<dbReference type="PaxDb" id="353153-Q4DQK0"/>
<accession>Q4DQK0</accession>
<comment type="caution">
    <text evidence="2">The sequence shown here is derived from an EMBL/GenBank/DDBJ whole genome shotgun (WGS) entry which is preliminary data.</text>
</comment>
<dbReference type="RefSeq" id="XP_816642.1">
    <property type="nucleotide sequence ID" value="XM_811549.1"/>
</dbReference>
<dbReference type="EMBL" id="AAHK01000252">
    <property type="protein sequence ID" value="EAN94791.1"/>
    <property type="molecule type" value="Genomic_DNA"/>
</dbReference>
<dbReference type="KEGG" id="tcr:507723.20"/>
<dbReference type="AlphaFoldDB" id="Q4DQK0"/>
<proteinExistence type="predicted"/>
<name>Q4DQK0_TRYCC</name>
<feature type="transmembrane region" description="Helical" evidence="1">
    <location>
        <begin position="108"/>
        <end position="127"/>
    </location>
</feature>
<dbReference type="InParanoid" id="Q4DQK0"/>
<keyword evidence="3" id="KW-1185">Reference proteome</keyword>
<evidence type="ECO:0000256" key="1">
    <source>
        <dbReference type="SAM" id="Phobius"/>
    </source>
</evidence>
<evidence type="ECO:0000313" key="2">
    <source>
        <dbReference type="EMBL" id="EAN94791.1"/>
    </source>
</evidence>
<reference evidence="2 3" key="1">
    <citation type="journal article" date="2005" name="Science">
        <title>The genome sequence of Trypanosoma cruzi, etiologic agent of Chagas disease.</title>
        <authorList>
            <person name="El-Sayed N.M."/>
            <person name="Myler P.J."/>
            <person name="Bartholomeu D.C."/>
            <person name="Nilsson D."/>
            <person name="Aggarwal G."/>
            <person name="Tran A.N."/>
            <person name="Ghedin E."/>
            <person name="Worthey E.A."/>
            <person name="Delcher A.L."/>
            <person name="Blandin G."/>
            <person name="Westenberger S.J."/>
            <person name="Caler E."/>
            <person name="Cerqueira G.C."/>
            <person name="Branche C."/>
            <person name="Haas B."/>
            <person name="Anupama A."/>
            <person name="Arner E."/>
            <person name="Aslund L."/>
            <person name="Attipoe P."/>
            <person name="Bontempi E."/>
            <person name="Bringaud F."/>
            <person name="Burton P."/>
            <person name="Cadag E."/>
            <person name="Campbell D.A."/>
            <person name="Carrington M."/>
            <person name="Crabtree J."/>
            <person name="Darban H."/>
            <person name="da Silveira J.F."/>
            <person name="de Jong P."/>
            <person name="Edwards K."/>
            <person name="Englund P.T."/>
            <person name="Fazelina G."/>
            <person name="Feldblyum T."/>
            <person name="Ferella M."/>
            <person name="Frasch A.C."/>
            <person name="Gull K."/>
            <person name="Horn D."/>
            <person name="Hou L."/>
            <person name="Huang Y."/>
            <person name="Kindlund E."/>
            <person name="Klingbeil M."/>
            <person name="Kluge S."/>
            <person name="Koo H."/>
            <person name="Lacerda D."/>
            <person name="Levin M.J."/>
            <person name="Lorenzi H."/>
            <person name="Louie T."/>
            <person name="Machado C.R."/>
            <person name="McCulloch R."/>
            <person name="McKenna A."/>
            <person name="Mizuno Y."/>
            <person name="Mottram J.C."/>
            <person name="Nelson S."/>
            <person name="Ochaya S."/>
            <person name="Osoegawa K."/>
            <person name="Pai G."/>
            <person name="Parsons M."/>
            <person name="Pentony M."/>
            <person name="Pettersson U."/>
            <person name="Pop M."/>
            <person name="Ramirez J.L."/>
            <person name="Rinta J."/>
            <person name="Robertson L."/>
            <person name="Salzberg S.L."/>
            <person name="Sanchez D.O."/>
            <person name="Seyler A."/>
            <person name="Sharma R."/>
            <person name="Shetty J."/>
            <person name="Simpson A.J."/>
            <person name="Sisk E."/>
            <person name="Tammi M.T."/>
            <person name="Tarleton R."/>
            <person name="Teixeira S."/>
            <person name="Van Aken S."/>
            <person name="Vogt C."/>
            <person name="Ward P.N."/>
            <person name="Wickstead B."/>
            <person name="Wortman J."/>
            <person name="White O."/>
            <person name="Fraser C.M."/>
            <person name="Stuart K.D."/>
            <person name="Andersson B."/>
        </authorList>
    </citation>
    <scope>NUCLEOTIDE SEQUENCE [LARGE SCALE GENOMIC DNA]</scope>
    <source>
        <strain evidence="2 3">CL Brener</strain>
    </source>
</reference>
<dbReference type="GeneID" id="3548563"/>
<keyword evidence="1" id="KW-1133">Transmembrane helix</keyword>
<sequence length="157" mass="17548">MEQAEFAAEAAYNAHIASPGDSLLRAECTRKKEERNQALRRCSAVLLEARAKRLGASPSPRWQYLHGVAAPHPHPLESVVLRTDLGRVCALPRQQANLLVRHFVRFHVPYRLILLLLLAALLWFLVAGKWIGLSRRMNLTWPSAALCLAQPLAPTTC</sequence>
<keyword evidence="1" id="KW-0812">Transmembrane</keyword>
<gene>
    <name evidence="2" type="ORF">Tc00.1047053507723.20</name>
</gene>
<evidence type="ECO:0000313" key="3">
    <source>
        <dbReference type="Proteomes" id="UP000002296"/>
    </source>
</evidence>
<keyword evidence="1" id="KW-0472">Membrane</keyword>
<organism evidence="2 3">
    <name type="scientific">Trypanosoma cruzi (strain CL Brener)</name>
    <dbReference type="NCBI Taxonomy" id="353153"/>
    <lineage>
        <taxon>Eukaryota</taxon>
        <taxon>Discoba</taxon>
        <taxon>Euglenozoa</taxon>
        <taxon>Kinetoplastea</taxon>
        <taxon>Metakinetoplastina</taxon>
        <taxon>Trypanosomatida</taxon>
        <taxon>Trypanosomatidae</taxon>
        <taxon>Trypanosoma</taxon>
        <taxon>Schizotrypanum</taxon>
    </lineage>
</organism>
<dbReference type="Proteomes" id="UP000002296">
    <property type="component" value="Unassembled WGS sequence"/>
</dbReference>
<protein>
    <submittedName>
        <fullName evidence="2">Uncharacterized protein</fullName>
    </submittedName>
</protein>